<feature type="domain" description="HTH lysR-type" evidence="5">
    <location>
        <begin position="42"/>
        <end position="96"/>
    </location>
</feature>
<sequence length="341" mass="36863">MKRGLAESSLDLDAVAVPVGSGPAAAPTAGGFVDPEGAIADRRMSYLVALVEQQSFARAAAYCGVTQSALSQQITKLERDLGVTLLDRSLRPFALTPVGQEIYTRALAILQHYREIQQAARQSVAGRIGRVRAGIVPTLLYLGEVPEALYRVRAQLPDVQVDLTRMDNVVAVNRLTDQQLDVVFTFSGVDAPGIQGALLHEERLVVALPKDHRLASRTSLSLLDLRAESFISFPREAYAGGQDDLVHAARELGFSPEIRTVHATYIEHAGFVAAGYGIALVPQSMATTHLGGVVTVPLDGSGLRVRTWMYWRTDHVDPALQNFVAAMSEQLGIDRRTGDVA</sequence>
<dbReference type="InterPro" id="IPR036390">
    <property type="entry name" value="WH_DNA-bd_sf"/>
</dbReference>
<dbReference type="GO" id="GO:0003677">
    <property type="term" value="F:DNA binding"/>
    <property type="evidence" value="ECO:0007669"/>
    <property type="project" value="UniProtKB-KW"/>
</dbReference>
<accession>A0A7K1FQ55</accession>
<dbReference type="GO" id="GO:0032993">
    <property type="term" value="C:protein-DNA complex"/>
    <property type="evidence" value="ECO:0007669"/>
    <property type="project" value="TreeGrafter"/>
</dbReference>
<organism evidence="6 7">
    <name type="scientific">Nakamurella alba</name>
    <dbReference type="NCBI Taxonomy" id="2665158"/>
    <lineage>
        <taxon>Bacteria</taxon>
        <taxon>Bacillati</taxon>
        <taxon>Actinomycetota</taxon>
        <taxon>Actinomycetes</taxon>
        <taxon>Nakamurellales</taxon>
        <taxon>Nakamurellaceae</taxon>
        <taxon>Nakamurella</taxon>
    </lineage>
</organism>
<keyword evidence="3" id="KW-0238">DNA-binding</keyword>
<dbReference type="GO" id="GO:0003700">
    <property type="term" value="F:DNA-binding transcription factor activity"/>
    <property type="evidence" value="ECO:0007669"/>
    <property type="project" value="InterPro"/>
</dbReference>
<dbReference type="Pfam" id="PF00126">
    <property type="entry name" value="HTH_1"/>
    <property type="match status" value="1"/>
</dbReference>
<evidence type="ECO:0000313" key="7">
    <source>
        <dbReference type="Proteomes" id="UP000460221"/>
    </source>
</evidence>
<proteinExistence type="inferred from homology"/>
<dbReference type="CDD" id="cd08414">
    <property type="entry name" value="PBP2_LTTR_aromatics_like"/>
    <property type="match status" value="1"/>
</dbReference>
<evidence type="ECO:0000256" key="3">
    <source>
        <dbReference type="ARBA" id="ARBA00023125"/>
    </source>
</evidence>
<dbReference type="PANTHER" id="PTHR30346">
    <property type="entry name" value="TRANSCRIPTIONAL DUAL REGULATOR HCAR-RELATED"/>
    <property type="match status" value="1"/>
</dbReference>
<dbReference type="InterPro" id="IPR036388">
    <property type="entry name" value="WH-like_DNA-bd_sf"/>
</dbReference>
<keyword evidence="7" id="KW-1185">Reference proteome</keyword>
<dbReference type="FunFam" id="1.10.10.10:FF:000001">
    <property type="entry name" value="LysR family transcriptional regulator"/>
    <property type="match status" value="1"/>
</dbReference>
<keyword evidence="4" id="KW-0804">Transcription</keyword>
<dbReference type="Pfam" id="PF03466">
    <property type="entry name" value="LysR_substrate"/>
    <property type="match status" value="1"/>
</dbReference>
<comment type="similarity">
    <text evidence="1">Belongs to the LysR transcriptional regulatory family.</text>
</comment>
<reference evidence="6 7" key="1">
    <citation type="submission" date="2019-11" db="EMBL/GenBank/DDBJ databases">
        <authorList>
            <person name="Jiang L.-Q."/>
        </authorList>
    </citation>
    <scope>NUCLEOTIDE SEQUENCE [LARGE SCALE GENOMIC DNA]</scope>
    <source>
        <strain evidence="6 7">YIM 132087</strain>
    </source>
</reference>
<dbReference type="Gene3D" id="1.10.10.10">
    <property type="entry name" value="Winged helix-like DNA-binding domain superfamily/Winged helix DNA-binding domain"/>
    <property type="match status" value="1"/>
</dbReference>
<dbReference type="EMBL" id="WLYK01000009">
    <property type="protein sequence ID" value="MTD16271.1"/>
    <property type="molecule type" value="Genomic_DNA"/>
</dbReference>
<dbReference type="Proteomes" id="UP000460221">
    <property type="component" value="Unassembled WGS sequence"/>
</dbReference>
<evidence type="ECO:0000256" key="4">
    <source>
        <dbReference type="ARBA" id="ARBA00023163"/>
    </source>
</evidence>
<comment type="caution">
    <text evidence="6">The sequence shown here is derived from an EMBL/GenBank/DDBJ whole genome shotgun (WGS) entry which is preliminary data.</text>
</comment>
<evidence type="ECO:0000256" key="1">
    <source>
        <dbReference type="ARBA" id="ARBA00009437"/>
    </source>
</evidence>
<dbReference type="RefSeq" id="WP_154770287.1">
    <property type="nucleotide sequence ID" value="NZ_WLYK01000009.1"/>
</dbReference>
<evidence type="ECO:0000259" key="5">
    <source>
        <dbReference type="PROSITE" id="PS50931"/>
    </source>
</evidence>
<dbReference type="PRINTS" id="PR00039">
    <property type="entry name" value="HTHLYSR"/>
</dbReference>
<evidence type="ECO:0000313" key="6">
    <source>
        <dbReference type="EMBL" id="MTD16271.1"/>
    </source>
</evidence>
<dbReference type="AlphaFoldDB" id="A0A7K1FQ55"/>
<dbReference type="PANTHER" id="PTHR30346:SF28">
    <property type="entry name" value="HTH-TYPE TRANSCRIPTIONAL REGULATOR CYNR"/>
    <property type="match status" value="1"/>
</dbReference>
<dbReference type="InterPro" id="IPR005119">
    <property type="entry name" value="LysR_subst-bd"/>
</dbReference>
<keyword evidence="2" id="KW-0805">Transcription regulation</keyword>
<dbReference type="SUPFAM" id="SSF46785">
    <property type="entry name" value="Winged helix' DNA-binding domain"/>
    <property type="match status" value="1"/>
</dbReference>
<dbReference type="InterPro" id="IPR000847">
    <property type="entry name" value="LysR_HTH_N"/>
</dbReference>
<protein>
    <submittedName>
        <fullName evidence="6">LysR family transcriptional regulator</fullName>
    </submittedName>
</protein>
<gene>
    <name evidence="6" type="ORF">GIS00_20230</name>
</gene>
<dbReference type="SUPFAM" id="SSF53850">
    <property type="entry name" value="Periplasmic binding protein-like II"/>
    <property type="match status" value="1"/>
</dbReference>
<dbReference type="PROSITE" id="PS50931">
    <property type="entry name" value="HTH_LYSR"/>
    <property type="match status" value="1"/>
</dbReference>
<evidence type="ECO:0000256" key="2">
    <source>
        <dbReference type="ARBA" id="ARBA00023015"/>
    </source>
</evidence>
<name>A0A7K1FQ55_9ACTN</name>
<dbReference type="Gene3D" id="3.40.190.10">
    <property type="entry name" value="Periplasmic binding protein-like II"/>
    <property type="match status" value="2"/>
</dbReference>